<organism evidence="1 2">
    <name type="scientific">Lindgomyces ingoldianus</name>
    <dbReference type="NCBI Taxonomy" id="673940"/>
    <lineage>
        <taxon>Eukaryota</taxon>
        <taxon>Fungi</taxon>
        <taxon>Dikarya</taxon>
        <taxon>Ascomycota</taxon>
        <taxon>Pezizomycotina</taxon>
        <taxon>Dothideomycetes</taxon>
        <taxon>Pleosporomycetidae</taxon>
        <taxon>Pleosporales</taxon>
        <taxon>Lindgomycetaceae</taxon>
        <taxon>Lindgomyces</taxon>
    </lineage>
</organism>
<dbReference type="Proteomes" id="UP000799755">
    <property type="component" value="Unassembled WGS sequence"/>
</dbReference>
<sequence length="279" mass="30798">MTSHIRTALAVLIWALAVQGHFMVTDVVSNQVNYVGYNLSDWSENYTPITPQWQPHRPFPYQHQVIFPMDYTYTAAETATQTQNPDIICGVNSTNGKMYIPAQAGKPLTFRWTQVGHQGPVLTYLANCHGACTTVDKTTLRFFKIDHAGYNPPTNKSYFDMESWGAGIVHQWDDSWTTVIPEDIAPGNYVVRHEIIGLQNQTPQFYPSCINLRVVGRGTAEPAGVLGTELYQSKDVMVISQLLKATPFVYDIPGPTIYGGAATATQTFVTATATSTGIA</sequence>
<evidence type="ECO:0000313" key="2">
    <source>
        <dbReference type="Proteomes" id="UP000799755"/>
    </source>
</evidence>
<keyword evidence="2" id="KW-1185">Reference proteome</keyword>
<dbReference type="EMBL" id="MU003499">
    <property type="protein sequence ID" value="KAF2473608.1"/>
    <property type="molecule type" value="Genomic_DNA"/>
</dbReference>
<keyword evidence="1" id="KW-0378">Hydrolase</keyword>
<proteinExistence type="predicted"/>
<gene>
    <name evidence="1" type="ORF">BDR25DRAFT_311829</name>
</gene>
<comment type="caution">
    <text evidence="1">The sequence shown here is derived from an EMBL/GenBank/DDBJ whole genome shotgun (WGS) entry which is preliminary data.</text>
</comment>
<evidence type="ECO:0000313" key="1">
    <source>
        <dbReference type="EMBL" id="KAF2473608.1"/>
    </source>
</evidence>
<name>A0ACB6R2X4_9PLEO</name>
<protein>
    <submittedName>
        <fullName evidence="1">Glycoside hydrolase</fullName>
    </submittedName>
</protein>
<reference evidence="1" key="1">
    <citation type="journal article" date="2020" name="Stud. Mycol.">
        <title>101 Dothideomycetes genomes: a test case for predicting lifestyles and emergence of pathogens.</title>
        <authorList>
            <person name="Haridas S."/>
            <person name="Albert R."/>
            <person name="Binder M."/>
            <person name="Bloem J."/>
            <person name="Labutti K."/>
            <person name="Salamov A."/>
            <person name="Andreopoulos B."/>
            <person name="Baker S."/>
            <person name="Barry K."/>
            <person name="Bills G."/>
            <person name="Bluhm B."/>
            <person name="Cannon C."/>
            <person name="Castanera R."/>
            <person name="Culley D."/>
            <person name="Daum C."/>
            <person name="Ezra D."/>
            <person name="Gonzalez J."/>
            <person name="Henrissat B."/>
            <person name="Kuo A."/>
            <person name="Liang C."/>
            <person name="Lipzen A."/>
            <person name="Lutzoni F."/>
            <person name="Magnuson J."/>
            <person name="Mondo S."/>
            <person name="Nolan M."/>
            <person name="Ohm R."/>
            <person name="Pangilinan J."/>
            <person name="Park H.-J."/>
            <person name="Ramirez L."/>
            <person name="Alfaro M."/>
            <person name="Sun H."/>
            <person name="Tritt A."/>
            <person name="Yoshinaga Y."/>
            <person name="Zwiers L.-H."/>
            <person name="Turgeon B."/>
            <person name="Goodwin S."/>
            <person name="Spatafora J."/>
            <person name="Crous P."/>
            <person name="Grigoriev I."/>
        </authorList>
    </citation>
    <scope>NUCLEOTIDE SEQUENCE</scope>
    <source>
        <strain evidence="1">ATCC 200398</strain>
    </source>
</reference>
<accession>A0ACB6R2X4</accession>